<evidence type="ECO:0000313" key="1">
    <source>
        <dbReference type="EMBL" id="KAJ7741882.1"/>
    </source>
</evidence>
<evidence type="ECO:0000313" key="2">
    <source>
        <dbReference type="Proteomes" id="UP001215598"/>
    </source>
</evidence>
<dbReference type="AlphaFoldDB" id="A0AAD7IFG6"/>
<gene>
    <name evidence="1" type="ORF">B0H16DRAFT_1323583</name>
</gene>
<accession>A0AAD7IFG6</accession>
<organism evidence="1 2">
    <name type="scientific">Mycena metata</name>
    <dbReference type="NCBI Taxonomy" id="1033252"/>
    <lineage>
        <taxon>Eukaryota</taxon>
        <taxon>Fungi</taxon>
        <taxon>Dikarya</taxon>
        <taxon>Basidiomycota</taxon>
        <taxon>Agaricomycotina</taxon>
        <taxon>Agaricomycetes</taxon>
        <taxon>Agaricomycetidae</taxon>
        <taxon>Agaricales</taxon>
        <taxon>Marasmiineae</taxon>
        <taxon>Mycenaceae</taxon>
        <taxon>Mycena</taxon>
    </lineage>
</organism>
<dbReference type="EMBL" id="JARKIB010000097">
    <property type="protein sequence ID" value="KAJ7741882.1"/>
    <property type="molecule type" value="Genomic_DNA"/>
</dbReference>
<keyword evidence="2" id="KW-1185">Reference proteome</keyword>
<reference evidence="1" key="1">
    <citation type="submission" date="2023-03" db="EMBL/GenBank/DDBJ databases">
        <title>Massive genome expansion in bonnet fungi (Mycena s.s.) driven by repeated elements and novel gene families across ecological guilds.</title>
        <authorList>
            <consortium name="Lawrence Berkeley National Laboratory"/>
            <person name="Harder C.B."/>
            <person name="Miyauchi S."/>
            <person name="Viragh M."/>
            <person name="Kuo A."/>
            <person name="Thoen E."/>
            <person name="Andreopoulos B."/>
            <person name="Lu D."/>
            <person name="Skrede I."/>
            <person name="Drula E."/>
            <person name="Henrissat B."/>
            <person name="Morin E."/>
            <person name="Kohler A."/>
            <person name="Barry K."/>
            <person name="LaButti K."/>
            <person name="Morin E."/>
            <person name="Salamov A."/>
            <person name="Lipzen A."/>
            <person name="Mereny Z."/>
            <person name="Hegedus B."/>
            <person name="Baldrian P."/>
            <person name="Stursova M."/>
            <person name="Weitz H."/>
            <person name="Taylor A."/>
            <person name="Grigoriev I.V."/>
            <person name="Nagy L.G."/>
            <person name="Martin F."/>
            <person name="Kauserud H."/>
        </authorList>
    </citation>
    <scope>NUCLEOTIDE SEQUENCE</scope>
    <source>
        <strain evidence="1">CBHHK182m</strain>
    </source>
</reference>
<protein>
    <submittedName>
        <fullName evidence="1">Uncharacterized protein</fullName>
    </submittedName>
</protein>
<name>A0AAD7IFG6_9AGAR</name>
<comment type="caution">
    <text evidence="1">The sequence shown here is derived from an EMBL/GenBank/DDBJ whole genome shotgun (WGS) entry which is preliminary data.</text>
</comment>
<sequence length="135" mass="15261">VITLYSKNGGKAGAHSWVPSSDTIGSLSYMIVQVYQHFYRRQFKFSHRNYTALNTLHFAHLPANSFLVLLPSRDEAVKHFQDHIEIVLGGQKIFEDLTTEREALGKAFASLNTVRRKGKANVKIEPNLRSDAKFG</sequence>
<feature type="non-terminal residue" evidence="1">
    <location>
        <position position="1"/>
    </location>
</feature>
<proteinExistence type="predicted"/>
<dbReference type="Proteomes" id="UP001215598">
    <property type="component" value="Unassembled WGS sequence"/>
</dbReference>